<dbReference type="VEuPathDB" id="FungiDB:BD410DRAFT_115430"/>
<protein>
    <submittedName>
        <fullName evidence="1">Uncharacterized protein</fullName>
    </submittedName>
</protein>
<proteinExistence type="predicted"/>
<evidence type="ECO:0000313" key="1">
    <source>
        <dbReference type="EMBL" id="TDL24266.1"/>
    </source>
</evidence>
<accession>A0A4Y7QA76</accession>
<dbReference type="EMBL" id="ML170167">
    <property type="protein sequence ID" value="TDL24266.1"/>
    <property type="molecule type" value="Genomic_DNA"/>
</dbReference>
<evidence type="ECO:0000313" key="2">
    <source>
        <dbReference type="Proteomes" id="UP000294933"/>
    </source>
</evidence>
<reference evidence="1 2" key="1">
    <citation type="submission" date="2018-06" db="EMBL/GenBank/DDBJ databases">
        <title>A transcriptomic atlas of mushroom development highlights an independent origin of complex multicellularity.</title>
        <authorList>
            <consortium name="DOE Joint Genome Institute"/>
            <person name="Krizsan K."/>
            <person name="Almasi E."/>
            <person name="Merenyi Z."/>
            <person name="Sahu N."/>
            <person name="Viragh M."/>
            <person name="Koszo T."/>
            <person name="Mondo S."/>
            <person name="Kiss B."/>
            <person name="Balint B."/>
            <person name="Kues U."/>
            <person name="Barry K."/>
            <person name="Hegedus J.C."/>
            <person name="Henrissat B."/>
            <person name="Johnson J."/>
            <person name="Lipzen A."/>
            <person name="Ohm R."/>
            <person name="Nagy I."/>
            <person name="Pangilinan J."/>
            <person name="Yan J."/>
            <person name="Xiong Y."/>
            <person name="Grigoriev I.V."/>
            <person name="Hibbett D.S."/>
            <person name="Nagy L.G."/>
        </authorList>
    </citation>
    <scope>NUCLEOTIDE SEQUENCE [LARGE SCALE GENOMIC DNA]</scope>
    <source>
        <strain evidence="1 2">SZMC22713</strain>
    </source>
</reference>
<organism evidence="1 2">
    <name type="scientific">Rickenella mellea</name>
    <dbReference type="NCBI Taxonomy" id="50990"/>
    <lineage>
        <taxon>Eukaryota</taxon>
        <taxon>Fungi</taxon>
        <taxon>Dikarya</taxon>
        <taxon>Basidiomycota</taxon>
        <taxon>Agaricomycotina</taxon>
        <taxon>Agaricomycetes</taxon>
        <taxon>Hymenochaetales</taxon>
        <taxon>Rickenellaceae</taxon>
        <taxon>Rickenella</taxon>
    </lineage>
</organism>
<keyword evidence="2" id="KW-1185">Reference proteome</keyword>
<dbReference type="Proteomes" id="UP000294933">
    <property type="component" value="Unassembled WGS sequence"/>
</dbReference>
<sequence length="208" mass="23664">MTVYEMYADIDGEAIDSAEDNILNSEAAFDLASNAVKDMTRARQTIQHAHHYFQNALRTYDAIRGPLSKTIGSFGEMGRRNDYRECISFSRRAQVCLDEYFRVMEGYLYTLPEDRRADHDALKVLGLMQIQKISNLLFGGSLMTSAQRTTASVKVMISKQEKAFVHLTALAVWVQDRVPIVEQEKRLAETARNTSRRELAALWMTSLS</sequence>
<name>A0A4Y7QA76_9AGAM</name>
<dbReference type="OrthoDB" id="3242001at2759"/>
<dbReference type="AlphaFoldDB" id="A0A4Y7QA76"/>
<gene>
    <name evidence="1" type="ORF">BD410DRAFT_115430</name>
</gene>